<protein>
    <submittedName>
        <fullName evidence="2">Uncharacterized protein</fullName>
    </submittedName>
</protein>
<evidence type="ECO:0000313" key="2">
    <source>
        <dbReference type="EMBL" id="KAF9734216.1"/>
    </source>
</evidence>
<gene>
    <name evidence="2" type="ORF">PMIN01_07119</name>
</gene>
<dbReference type="EMBL" id="WJXW01000007">
    <property type="protein sequence ID" value="KAF9734216.1"/>
    <property type="molecule type" value="Genomic_DNA"/>
</dbReference>
<organism evidence="2 3">
    <name type="scientific">Paraphaeosphaeria minitans</name>
    <dbReference type="NCBI Taxonomy" id="565426"/>
    <lineage>
        <taxon>Eukaryota</taxon>
        <taxon>Fungi</taxon>
        <taxon>Dikarya</taxon>
        <taxon>Ascomycota</taxon>
        <taxon>Pezizomycotina</taxon>
        <taxon>Dothideomycetes</taxon>
        <taxon>Pleosporomycetidae</taxon>
        <taxon>Pleosporales</taxon>
        <taxon>Massarineae</taxon>
        <taxon>Didymosphaeriaceae</taxon>
        <taxon>Paraphaeosphaeria</taxon>
    </lineage>
</organism>
<sequence>MSTISGKQPYRPVPSRTAGNPSRGDTVPAYFSPHTVSTWGDECPAATKESCVQYDMRSKDRLHETGVSLLSAALLPTLAVDLLDTYLHPEEEVDNSIPRWRHHDATDTYPWSRSLAHPRFRPPRPARVRPPSSLANAHSHATDRRDQHLAHAPNPRHRSLPQNKHRPPRRRRRGEPAIRDPVRGTLPEGAGGLTAAAVHTTTCRCGRGGSGYAADTRPPLLCSMRRGWAGRVCCGALSGPTC</sequence>
<feature type="compositionally biased region" description="Basic residues" evidence="1">
    <location>
        <begin position="154"/>
        <end position="173"/>
    </location>
</feature>
<feature type="compositionally biased region" description="Basic residues" evidence="1">
    <location>
        <begin position="116"/>
        <end position="127"/>
    </location>
</feature>
<feature type="region of interest" description="Disordered" evidence="1">
    <location>
        <begin position="112"/>
        <end position="190"/>
    </location>
</feature>
<dbReference type="Proteomes" id="UP000756921">
    <property type="component" value="Unassembled WGS sequence"/>
</dbReference>
<comment type="caution">
    <text evidence="2">The sequence shown here is derived from an EMBL/GenBank/DDBJ whole genome shotgun (WGS) entry which is preliminary data.</text>
</comment>
<evidence type="ECO:0000256" key="1">
    <source>
        <dbReference type="SAM" id="MobiDB-lite"/>
    </source>
</evidence>
<accession>A0A9P6KPX7</accession>
<feature type="region of interest" description="Disordered" evidence="1">
    <location>
        <begin position="1"/>
        <end position="29"/>
    </location>
</feature>
<dbReference type="AlphaFoldDB" id="A0A9P6KPX7"/>
<reference evidence="2" key="1">
    <citation type="journal article" date="2020" name="Mol. Plant Microbe Interact.">
        <title>Genome Sequence of the Biocontrol Agent Coniothyrium minitans strain Conio (IMI 134523).</title>
        <authorList>
            <person name="Patel D."/>
            <person name="Shittu T.A."/>
            <person name="Baroncelli R."/>
            <person name="Muthumeenakshi S."/>
            <person name="Osborne T.H."/>
            <person name="Janganan T.K."/>
            <person name="Sreenivasaprasad S."/>
        </authorList>
    </citation>
    <scope>NUCLEOTIDE SEQUENCE</scope>
    <source>
        <strain evidence="2">Conio</strain>
    </source>
</reference>
<name>A0A9P6KPX7_9PLEO</name>
<feature type="compositionally biased region" description="Basic and acidic residues" evidence="1">
    <location>
        <begin position="140"/>
        <end position="149"/>
    </location>
</feature>
<keyword evidence="3" id="KW-1185">Reference proteome</keyword>
<evidence type="ECO:0000313" key="3">
    <source>
        <dbReference type="Proteomes" id="UP000756921"/>
    </source>
</evidence>
<proteinExistence type="predicted"/>